<reference evidence="2" key="1">
    <citation type="submission" date="2023-07" db="EMBL/GenBank/DDBJ databases">
        <title>Chromosome-level genome assembly of Artemia franciscana.</title>
        <authorList>
            <person name="Jo E."/>
        </authorList>
    </citation>
    <scope>NUCLEOTIDE SEQUENCE</scope>
    <source>
        <tissue evidence="2">Whole body</tissue>
    </source>
</reference>
<organism evidence="2 3">
    <name type="scientific">Artemia franciscana</name>
    <name type="common">Brine shrimp</name>
    <name type="synonym">Artemia sanfranciscana</name>
    <dbReference type="NCBI Taxonomy" id="6661"/>
    <lineage>
        <taxon>Eukaryota</taxon>
        <taxon>Metazoa</taxon>
        <taxon>Ecdysozoa</taxon>
        <taxon>Arthropoda</taxon>
        <taxon>Crustacea</taxon>
        <taxon>Branchiopoda</taxon>
        <taxon>Anostraca</taxon>
        <taxon>Artemiidae</taxon>
        <taxon>Artemia</taxon>
    </lineage>
</organism>
<evidence type="ECO:0000313" key="3">
    <source>
        <dbReference type="Proteomes" id="UP001187531"/>
    </source>
</evidence>
<keyword evidence="3" id="KW-1185">Reference proteome</keyword>
<protein>
    <recommendedName>
        <fullName evidence="4">Reverse transcriptase domain-containing protein</fullName>
    </recommendedName>
</protein>
<gene>
    <name evidence="2" type="ORF">QYM36_015306</name>
</gene>
<dbReference type="Proteomes" id="UP001187531">
    <property type="component" value="Unassembled WGS sequence"/>
</dbReference>
<dbReference type="EMBL" id="JAVRJZ010000019">
    <property type="protein sequence ID" value="KAK2707551.1"/>
    <property type="molecule type" value="Genomic_DNA"/>
</dbReference>
<evidence type="ECO:0000256" key="1">
    <source>
        <dbReference type="SAM" id="MobiDB-lite"/>
    </source>
</evidence>
<sequence length="144" mass="16663">MLKQSKKQQHRYDKSKGTRDEIPRRITMERQILHFETRLTWPICHRILRAKYQINGRCRPVFKKNTGVRQGCATTPGIFNTIIDYVVDRATNCCHIRLQFGDRVLSDCNFTVDIALVCTTVAELEEALTKLSGEPSKPVQNISW</sequence>
<name>A0AA88HKU3_ARTSF</name>
<proteinExistence type="predicted"/>
<dbReference type="AlphaFoldDB" id="A0AA88HKU3"/>
<feature type="region of interest" description="Disordered" evidence="1">
    <location>
        <begin position="1"/>
        <end position="20"/>
    </location>
</feature>
<comment type="caution">
    <text evidence="2">The sequence shown here is derived from an EMBL/GenBank/DDBJ whole genome shotgun (WGS) entry which is preliminary data.</text>
</comment>
<feature type="compositionally biased region" description="Basic and acidic residues" evidence="1">
    <location>
        <begin position="10"/>
        <end position="20"/>
    </location>
</feature>
<evidence type="ECO:0000313" key="2">
    <source>
        <dbReference type="EMBL" id="KAK2707551.1"/>
    </source>
</evidence>
<accession>A0AA88HKU3</accession>
<evidence type="ECO:0008006" key="4">
    <source>
        <dbReference type="Google" id="ProtNLM"/>
    </source>
</evidence>